<feature type="compositionally biased region" description="Basic and acidic residues" evidence="6">
    <location>
        <begin position="414"/>
        <end position="427"/>
    </location>
</feature>
<feature type="compositionally biased region" description="Basic residues" evidence="6">
    <location>
        <begin position="620"/>
        <end position="636"/>
    </location>
</feature>
<reference evidence="9 10" key="1">
    <citation type="submission" date="2019-10" db="EMBL/GenBank/DDBJ databases">
        <title>Bifidobacterium from non-human primates.</title>
        <authorList>
            <person name="Modesto M."/>
        </authorList>
    </citation>
    <scope>NUCLEOTIDE SEQUENCE [LARGE SCALE GENOMIC DNA]</scope>
    <source>
        <strain evidence="9 10">TRE17</strain>
    </source>
</reference>
<feature type="domain" description="Helicase C-terminal" evidence="8">
    <location>
        <begin position="222"/>
        <end position="380"/>
    </location>
</feature>
<keyword evidence="3 9" id="KW-0347">Helicase</keyword>
<protein>
    <submittedName>
        <fullName evidence="9">DEAD/DEAH box helicase</fullName>
    </submittedName>
</protein>
<gene>
    <name evidence="9" type="ORF">GFD25_01580</name>
</gene>
<dbReference type="CDD" id="cd18787">
    <property type="entry name" value="SF2_C_DEAD"/>
    <property type="match status" value="1"/>
</dbReference>
<dbReference type="GO" id="GO:0005524">
    <property type="term" value="F:ATP binding"/>
    <property type="evidence" value="ECO:0007669"/>
    <property type="project" value="UniProtKB-KW"/>
</dbReference>
<comment type="caution">
    <text evidence="9">The sequence shown here is derived from an EMBL/GenBank/DDBJ whole genome shotgun (WGS) entry which is preliminary data.</text>
</comment>
<feature type="region of interest" description="Disordered" evidence="6">
    <location>
        <begin position="395"/>
        <end position="636"/>
    </location>
</feature>
<dbReference type="GO" id="GO:0003676">
    <property type="term" value="F:nucleic acid binding"/>
    <property type="evidence" value="ECO:0007669"/>
    <property type="project" value="InterPro"/>
</dbReference>
<dbReference type="GO" id="GO:0003724">
    <property type="term" value="F:RNA helicase activity"/>
    <property type="evidence" value="ECO:0007669"/>
    <property type="project" value="TreeGrafter"/>
</dbReference>
<dbReference type="AlphaFoldDB" id="A0A6N9Z241"/>
<evidence type="ECO:0000256" key="4">
    <source>
        <dbReference type="ARBA" id="ARBA00022840"/>
    </source>
</evidence>
<dbReference type="Pfam" id="PF00270">
    <property type="entry name" value="DEAD"/>
    <property type="match status" value="1"/>
</dbReference>
<name>A0A6N9Z241_9BIFI</name>
<keyword evidence="1" id="KW-0547">Nucleotide-binding</keyword>
<dbReference type="InterPro" id="IPR011545">
    <property type="entry name" value="DEAD/DEAH_box_helicase_dom"/>
</dbReference>
<dbReference type="Pfam" id="PF00271">
    <property type="entry name" value="Helicase_C"/>
    <property type="match status" value="1"/>
</dbReference>
<evidence type="ECO:0000313" key="10">
    <source>
        <dbReference type="Proteomes" id="UP000469194"/>
    </source>
</evidence>
<evidence type="ECO:0000313" key="9">
    <source>
        <dbReference type="EMBL" id="NEG88717.1"/>
    </source>
</evidence>
<evidence type="ECO:0000256" key="6">
    <source>
        <dbReference type="SAM" id="MobiDB-lite"/>
    </source>
</evidence>
<keyword evidence="4" id="KW-0067">ATP-binding</keyword>
<dbReference type="InterPro" id="IPR027417">
    <property type="entry name" value="P-loop_NTPase"/>
</dbReference>
<comment type="similarity">
    <text evidence="5">Belongs to the DEAD box helicase family.</text>
</comment>
<dbReference type="SMART" id="SM00487">
    <property type="entry name" value="DEXDc"/>
    <property type="match status" value="1"/>
</dbReference>
<dbReference type="PROSITE" id="PS51192">
    <property type="entry name" value="HELICASE_ATP_BIND_1"/>
    <property type="match status" value="1"/>
</dbReference>
<dbReference type="InterPro" id="IPR001650">
    <property type="entry name" value="Helicase_C-like"/>
</dbReference>
<dbReference type="PANTHER" id="PTHR47959">
    <property type="entry name" value="ATP-DEPENDENT RNA HELICASE RHLE-RELATED"/>
    <property type="match status" value="1"/>
</dbReference>
<dbReference type="PANTHER" id="PTHR47959:SF13">
    <property type="entry name" value="ATP-DEPENDENT RNA HELICASE RHLE"/>
    <property type="match status" value="1"/>
</dbReference>
<dbReference type="CDD" id="cd00268">
    <property type="entry name" value="DEADc"/>
    <property type="match status" value="1"/>
</dbReference>
<dbReference type="InterPro" id="IPR014001">
    <property type="entry name" value="Helicase_ATP-bd"/>
</dbReference>
<dbReference type="SMART" id="SM00490">
    <property type="entry name" value="HELICc"/>
    <property type="match status" value="1"/>
</dbReference>
<dbReference type="Proteomes" id="UP000469194">
    <property type="component" value="Unassembled WGS sequence"/>
</dbReference>
<feature type="compositionally biased region" description="Basic and acidic residues" evidence="6">
    <location>
        <begin position="587"/>
        <end position="603"/>
    </location>
</feature>
<feature type="compositionally biased region" description="Basic and acidic residues" evidence="6">
    <location>
        <begin position="490"/>
        <end position="517"/>
    </location>
</feature>
<keyword evidence="2" id="KW-0378">Hydrolase</keyword>
<evidence type="ECO:0000256" key="3">
    <source>
        <dbReference type="ARBA" id="ARBA00022806"/>
    </source>
</evidence>
<evidence type="ECO:0000256" key="1">
    <source>
        <dbReference type="ARBA" id="ARBA00022741"/>
    </source>
</evidence>
<evidence type="ECO:0000259" key="8">
    <source>
        <dbReference type="PROSITE" id="PS51194"/>
    </source>
</evidence>
<proteinExistence type="inferred from homology"/>
<dbReference type="GO" id="GO:0005829">
    <property type="term" value="C:cytosol"/>
    <property type="evidence" value="ECO:0007669"/>
    <property type="project" value="TreeGrafter"/>
</dbReference>
<feature type="compositionally biased region" description="Basic and acidic residues" evidence="6">
    <location>
        <begin position="526"/>
        <end position="572"/>
    </location>
</feature>
<dbReference type="InterPro" id="IPR050079">
    <property type="entry name" value="DEAD_box_RNA_helicase"/>
</dbReference>
<dbReference type="EMBL" id="WHZW01000002">
    <property type="protein sequence ID" value="NEG88717.1"/>
    <property type="molecule type" value="Genomic_DNA"/>
</dbReference>
<accession>A0A6N9Z241</accession>
<evidence type="ECO:0000256" key="5">
    <source>
        <dbReference type="ARBA" id="ARBA00038437"/>
    </source>
</evidence>
<dbReference type="Gene3D" id="3.40.50.300">
    <property type="entry name" value="P-loop containing nucleotide triphosphate hydrolases"/>
    <property type="match status" value="2"/>
</dbReference>
<organism evidence="9 10">
    <name type="scientific">Bifidobacterium aerophilum</name>
    <dbReference type="NCBI Taxonomy" id="1798155"/>
    <lineage>
        <taxon>Bacteria</taxon>
        <taxon>Bacillati</taxon>
        <taxon>Actinomycetota</taxon>
        <taxon>Actinomycetes</taxon>
        <taxon>Bifidobacteriales</taxon>
        <taxon>Bifidobacteriaceae</taxon>
        <taxon>Bifidobacterium</taxon>
    </lineage>
</organism>
<dbReference type="SUPFAM" id="SSF52540">
    <property type="entry name" value="P-loop containing nucleoside triphosphate hydrolases"/>
    <property type="match status" value="1"/>
</dbReference>
<dbReference type="GO" id="GO:0016787">
    <property type="term" value="F:hydrolase activity"/>
    <property type="evidence" value="ECO:0007669"/>
    <property type="project" value="UniProtKB-KW"/>
</dbReference>
<evidence type="ECO:0000259" key="7">
    <source>
        <dbReference type="PROSITE" id="PS51192"/>
    </source>
</evidence>
<evidence type="ECO:0000256" key="2">
    <source>
        <dbReference type="ARBA" id="ARBA00022801"/>
    </source>
</evidence>
<feature type="domain" description="Helicase ATP-binding" evidence="7">
    <location>
        <begin position="10"/>
        <end position="211"/>
    </location>
</feature>
<sequence length="636" mass="70792">MAFPIQADTLPDSLTGRDILGRGRTGSGKTLAFCIPLAARLCEAAWEPGMPMGDYRRNIKTVKASRLAERQADGFMPHPRGLVLAPTRELANQINDVLEPLANMAGMTTTTVYGGVRYNRQIRDLKSGADIVVACPGRLEDLLRQEALVLSDVRIVVLDEADEMADMGFLPPVRRILEQLKPDAQHMLFSATLDHGIDEVVRDFMHDPKVHSVAEPEDAADTMEQHVFEIEKADKNDMVHALASGTGKRILFTRTKYQAKNLAKKLTQSGIPASELHGNLSQNQRDRNLAAFEEGDVNVMVATDVAARGIDVSDVELVVQVDPPEDPKSFVHRSGRTARAGKSGVVVTLVAPDQRREARRMLKAAGIDVTPVKVRHDSPEVLELIGEKADLVEGWSLDQTQPAGGRGRKGRGGRRGDRDKALRHMPDADDPTLGGSAGGESREERANRLMHQRNAMKKERRRRRAAERLERAAQQAAARDEAAAKPAPNRAERRAGLSDPVLERRDYLFEHPEERRGGNPTTSQATDDRAARAGRRDRDRTGHRDRDERDARRDHGNGRDGRTGRTERDAYRSGKGGNKSGGKRIHRKDENRIITDERGEAVKRHERRMIAKYGNADGPRRRHSKIKRAPFRRMGR</sequence>
<dbReference type="PROSITE" id="PS51194">
    <property type="entry name" value="HELICASE_CTER"/>
    <property type="match status" value="1"/>
</dbReference>
<feature type="compositionally biased region" description="Basic residues" evidence="6">
    <location>
        <begin position="448"/>
        <end position="465"/>
    </location>
</feature>
<dbReference type="InterPro" id="IPR044742">
    <property type="entry name" value="DEAD/DEAH_RhlB"/>
</dbReference>
<keyword evidence="10" id="KW-1185">Reference proteome</keyword>